<sequence length="60" mass="6736">MKFFGFGGKSGESNSFFDSGDDDGDDDDALKQLRKHLAVLALWVAAIRSAPYFISLWEHR</sequence>
<name>A0A8T0I0C4_CERPU</name>
<evidence type="ECO:0000313" key="2">
    <source>
        <dbReference type="EMBL" id="KAG0576379.1"/>
    </source>
</evidence>
<comment type="caution">
    <text evidence="2">The sequence shown here is derived from an EMBL/GenBank/DDBJ whole genome shotgun (WGS) entry which is preliminary data.</text>
</comment>
<feature type="compositionally biased region" description="Gly residues" evidence="1">
    <location>
        <begin position="1"/>
        <end position="10"/>
    </location>
</feature>
<feature type="region of interest" description="Disordered" evidence="1">
    <location>
        <begin position="1"/>
        <end position="20"/>
    </location>
</feature>
<keyword evidence="3" id="KW-1185">Reference proteome</keyword>
<evidence type="ECO:0000313" key="3">
    <source>
        <dbReference type="Proteomes" id="UP000822688"/>
    </source>
</evidence>
<reference evidence="2" key="1">
    <citation type="submission" date="2020-06" db="EMBL/GenBank/DDBJ databases">
        <title>WGS assembly of Ceratodon purpureus strain R40.</title>
        <authorList>
            <person name="Carey S.B."/>
            <person name="Jenkins J."/>
            <person name="Shu S."/>
            <person name="Lovell J.T."/>
            <person name="Sreedasyam A."/>
            <person name="Maumus F."/>
            <person name="Tiley G.P."/>
            <person name="Fernandez-Pozo N."/>
            <person name="Barry K."/>
            <person name="Chen C."/>
            <person name="Wang M."/>
            <person name="Lipzen A."/>
            <person name="Daum C."/>
            <person name="Saski C.A."/>
            <person name="Payton A.C."/>
            <person name="Mcbreen J.C."/>
            <person name="Conrad R.E."/>
            <person name="Kollar L.M."/>
            <person name="Olsson S."/>
            <person name="Huttunen S."/>
            <person name="Landis J.B."/>
            <person name="Wickett N.J."/>
            <person name="Johnson M.G."/>
            <person name="Rensing S.A."/>
            <person name="Grimwood J."/>
            <person name="Schmutz J."/>
            <person name="Mcdaniel S.F."/>
        </authorList>
    </citation>
    <scope>NUCLEOTIDE SEQUENCE</scope>
    <source>
        <strain evidence="2">R40</strain>
    </source>
</reference>
<dbReference type="EMBL" id="CM026425">
    <property type="protein sequence ID" value="KAG0576379.1"/>
    <property type="molecule type" value="Genomic_DNA"/>
</dbReference>
<evidence type="ECO:0000256" key="1">
    <source>
        <dbReference type="SAM" id="MobiDB-lite"/>
    </source>
</evidence>
<protein>
    <submittedName>
        <fullName evidence="2">Uncharacterized protein</fullName>
    </submittedName>
</protein>
<organism evidence="2 3">
    <name type="scientific">Ceratodon purpureus</name>
    <name type="common">Fire moss</name>
    <name type="synonym">Dicranum purpureum</name>
    <dbReference type="NCBI Taxonomy" id="3225"/>
    <lineage>
        <taxon>Eukaryota</taxon>
        <taxon>Viridiplantae</taxon>
        <taxon>Streptophyta</taxon>
        <taxon>Embryophyta</taxon>
        <taxon>Bryophyta</taxon>
        <taxon>Bryophytina</taxon>
        <taxon>Bryopsida</taxon>
        <taxon>Dicranidae</taxon>
        <taxon>Pseudoditrichales</taxon>
        <taxon>Ditrichaceae</taxon>
        <taxon>Ceratodon</taxon>
    </lineage>
</organism>
<proteinExistence type="predicted"/>
<dbReference type="AlphaFoldDB" id="A0A8T0I0C4"/>
<accession>A0A8T0I0C4</accession>
<gene>
    <name evidence="2" type="ORF">KC19_5G075400</name>
</gene>
<dbReference type="Proteomes" id="UP000822688">
    <property type="component" value="Chromosome 5"/>
</dbReference>